<evidence type="ECO:0000259" key="1">
    <source>
        <dbReference type="Pfam" id="PF01636"/>
    </source>
</evidence>
<proteinExistence type="predicted"/>
<organism evidence="2 3">
    <name type="scientific">Streptodolium elevatio</name>
    <dbReference type="NCBI Taxonomy" id="3157996"/>
    <lineage>
        <taxon>Bacteria</taxon>
        <taxon>Bacillati</taxon>
        <taxon>Actinomycetota</taxon>
        <taxon>Actinomycetes</taxon>
        <taxon>Kitasatosporales</taxon>
        <taxon>Streptomycetaceae</taxon>
        <taxon>Streptodolium</taxon>
    </lineage>
</organism>
<name>A0ABV3DDZ4_9ACTN</name>
<comment type="caution">
    <text evidence="2">The sequence shown here is derived from an EMBL/GenBank/DDBJ whole genome shotgun (WGS) entry which is preliminary data.</text>
</comment>
<dbReference type="InterPro" id="IPR051678">
    <property type="entry name" value="AGP_Transferase"/>
</dbReference>
<dbReference type="InterPro" id="IPR002575">
    <property type="entry name" value="Aminoglycoside_PTrfase"/>
</dbReference>
<dbReference type="InterPro" id="IPR011009">
    <property type="entry name" value="Kinase-like_dom_sf"/>
</dbReference>
<dbReference type="Pfam" id="PF01636">
    <property type="entry name" value="APH"/>
    <property type="match status" value="1"/>
</dbReference>
<reference evidence="2 3" key="1">
    <citation type="submission" date="2024-06" db="EMBL/GenBank/DDBJ databases">
        <title>The Natural Products Discovery Center: Release of the First 8490 Sequenced Strains for Exploring Actinobacteria Biosynthetic Diversity.</title>
        <authorList>
            <person name="Kalkreuter E."/>
            <person name="Kautsar S.A."/>
            <person name="Yang D."/>
            <person name="Bader C.D."/>
            <person name="Teijaro C.N."/>
            <person name="Fluegel L."/>
            <person name="Davis C.M."/>
            <person name="Simpson J.R."/>
            <person name="Lauterbach L."/>
            <person name="Steele A.D."/>
            <person name="Gui C."/>
            <person name="Meng S."/>
            <person name="Li G."/>
            <person name="Viehrig K."/>
            <person name="Ye F."/>
            <person name="Su P."/>
            <person name="Kiefer A.F."/>
            <person name="Nichols A."/>
            <person name="Cepeda A.J."/>
            <person name="Yan W."/>
            <person name="Fan B."/>
            <person name="Jiang Y."/>
            <person name="Adhikari A."/>
            <person name="Zheng C.-J."/>
            <person name="Schuster L."/>
            <person name="Cowan T.M."/>
            <person name="Smanski M.J."/>
            <person name="Chevrette M.G."/>
            <person name="De Carvalho L.P.S."/>
            <person name="Shen B."/>
        </authorList>
    </citation>
    <scope>NUCLEOTIDE SEQUENCE [LARGE SCALE GENOMIC DNA]</scope>
    <source>
        <strain evidence="2 3">NPDC048946</strain>
    </source>
</reference>
<sequence>MTVSDDSVLADALADWFTAVRPNAGDVVVSDVRRPSGSGFSADTVFCTATWTEAGARTAHPLVLRRESTGPAMYPQQVPGFDVEIDFQYRVMSALHGSGADIPLAGLLGYNPDPRPLGAPFFLMEFVAGQVPVENPPYPVEGFFRDAAPEQRTAMIDDGLRVLAALHTLDWRAAGLEWLVPEAETPSPVTQFRIWEDCADKELRGREHPVLDQARAWLRERLPAASAACAPDAFSWGDARPGNMIWRDFRCVCVTDFEAAAIAAPELDLGWWLMFDRASHEAIGVPRLPGEPTREEQRAAYAAHSGRDVAETHVWEVLAAMRYTVIVIRAMNRAEDRGLMPPGRTIWRDNPASACLAQLLDAQE</sequence>
<dbReference type="CDD" id="cd05154">
    <property type="entry name" value="ACAD10_11_N-like"/>
    <property type="match status" value="1"/>
</dbReference>
<dbReference type="Gene3D" id="3.30.200.20">
    <property type="entry name" value="Phosphorylase Kinase, domain 1"/>
    <property type="match status" value="1"/>
</dbReference>
<dbReference type="SUPFAM" id="SSF56112">
    <property type="entry name" value="Protein kinase-like (PK-like)"/>
    <property type="match status" value="1"/>
</dbReference>
<dbReference type="Proteomes" id="UP001551482">
    <property type="component" value="Unassembled WGS sequence"/>
</dbReference>
<dbReference type="Gene3D" id="3.90.1200.10">
    <property type="match status" value="1"/>
</dbReference>
<gene>
    <name evidence="2" type="ORF">AB0C36_09080</name>
</gene>
<evidence type="ECO:0000313" key="2">
    <source>
        <dbReference type="EMBL" id="MEU8133647.1"/>
    </source>
</evidence>
<accession>A0ABV3DDZ4</accession>
<dbReference type="PANTHER" id="PTHR21310:SF40">
    <property type="entry name" value="AMINOGLYCOSIDE PHOSPHOTRANSFERASE DOMAIN-CONTAINING PROTEIN-RELATED"/>
    <property type="match status" value="1"/>
</dbReference>
<dbReference type="EMBL" id="JBEZFP010000016">
    <property type="protein sequence ID" value="MEU8133647.1"/>
    <property type="molecule type" value="Genomic_DNA"/>
</dbReference>
<dbReference type="PANTHER" id="PTHR21310">
    <property type="entry name" value="AMINOGLYCOSIDE PHOSPHOTRANSFERASE-RELATED-RELATED"/>
    <property type="match status" value="1"/>
</dbReference>
<feature type="domain" description="Aminoglycoside phosphotransferase" evidence="1">
    <location>
        <begin position="35"/>
        <end position="280"/>
    </location>
</feature>
<evidence type="ECO:0000313" key="3">
    <source>
        <dbReference type="Proteomes" id="UP001551482"/>
    </source>
</evidence>
<protein>
    <submittedName>
        <fullName evidence="2">Phosphotransferase family protein</fullName>
    </submittedName>
</protein>
<keyword evidence="3" id="KW-1185">Reference proteome</keyword>
<dbReference type="InterPro" id="IPR041726">
    <property type="entry name" value="ACAD10_11_N"/>
</dbReference>